<feature type="domain" description="Response regulatory" evidence="16">
    <location>
        <begin position="1483"/>
        <end position="1597"/>
    </location>
</feature>
<feature type="domain" description="PAC" evidence="18">
    <location>
        <begin position="136"/>
        <end position="187"/>
    </location>
</feature>
<organism evidence="20">
    <name type="scientific">uncultured Aureispira sp</name>
    <dbReference type="NCBI Taxonomy" id="1331704"/>
    <lineage>
        <taxon>Bacteria</taxon>
        <taxon>Pseudomonadati</taxon>
        <taxon>Bacteroidota</taxon>
        <taxon>Saprospiria</taxon>
        <taxon>Saprospirales</taxon>
        <taxon>Saprospiraceae</taxon>
        <taxon>Aureispira</taxon>
        <taxon>environmental samples</taxon>
    </lineage>
</organism>
<dbReference type="InterPro" id="IPR036641">
    <property type="entry name" value="HPT_dom_sf"/>
</dbReference>
<evidence type="ECO:0000256" key="1">
    <source>
        <dbReference type="ARBA" id="ARBA00000085"/>
    </source>
</evidence>
<dbReference type="Pfam" id="PF08448">
    <property type="entry name" value="PAS_4"/>
    <property type="match status" value="1"/>
</dbReference>
<feature type="domain" description="PAS" evidence="17">
    <location>
        <begin position="188"/>
        <end position="261"/>
    </location>
</feature>
<feature type="domain" description="PAC" evidence="18">
    <location>
        <begin position="263"/>
        <end position="315"/>
    </location>
</feature>
<keyword evidence="14" id="KW-0175">Coiled coil</keyword>
<dbReference type="SUPFAM" id="SSF47226">
    <property type="entry name" value="Histidine-containing phosphotransfer domain, HPT domain"/>
    <property type="match status" value="1"/>
</dbReference>
<dbReference type="InterPro" id="IPR000700">
    <property type="entry name" value="PAS-assoc_C"/>
</dbReference>
<dbReference type="InterPro" id="IPR035965">
    <property type="entry name" value="PAS-like_dom_sf"/>
</dbReference>
<dbReference type="InterPro" id="IPR013655">
    <property type="entry name" value="PAS_fold_3"/>
</dbReference>
<dbReference type="Gene3D" id="1.20.120.160">
    <property type="entry name" value="HPT domain"/>
    <property type="match status" value="1"/>
</dbReference>
<keyword evidence="7" id="KW-0547">Nucleotide-binding</keyword>
<dbReference type="Pfam" id="PF02518">
    <property type="entry name" value="HATPase_c"/>
    <property type="match status" value="1"/>
</dbReference>
<dbReference type="PANTHER" id="PTHR45339:SF1">
    <property type="entry name" value="HYBRID SIGNAL TRANSDUCTION HISTIDINE KINASE J"/>
    <property type="match status" value="1"/>
</dbReference>
<sequence>MEKHITGFEASNFKDTAIQQWELRHQEEALTEDPIVLQKLLKEAQIRQIELELEREELFQVKSLLEEVGQEAQIGAWELNLSIEDIDWDSVLDTSGKEAKGVSLNIKNVLEFYKEGADRDRMRELARRAIETGEGYDVEMPLTNSKGEEVWIRTIGKTEMKDGKCIRLYGVFKGVTERKIVTEQLANKEGILSSILDTLPIAVLAKDIRDGYKFLLCNKAGEKIFNIPQGTAIGKSDYDLFLKEEADRFRKKDIEATQSSNTIDISEELIYNDSKPVVLRTQKTIVRDALNNPLFLISIVEDITKKKNSERLLKEMNGKLQAIFNGSNDAVVLYSEGRFFDCNPKTLKMFGIENKALFSSLNIADLSPKYQQDGSASSDAASEKIRATFENGSSRFYWVHKRSTGELFDADISLSAIFYGNVRVIQAIIRDVSEEKKAERALQESKDQLETLFGLSPDFMFKSRISDLKFVDINQRACAFYGYTKEEFLELTLFDIEMHLPQTLLKDTVYETLPIGEVLELEGMHRKKDGSTFPVFVRVCKLDDEYELATITDVTERKKREAEFQKLSFVAQKTDNAVLILDEQVKIEWVNEGFEKMTGYTSEDAVGKKIGVLLEGVDYTVFFEEELKANATQNKASLYEIPGYKKNQQLYWRSSSITPFLGSDGLFKYIVIESDITEQKRIADVIKESEALAIAKDLVERNERRLTEAQGIANVGYWELSHRTGEEVWSEQLYRIFETSPELTNPSEKNFLKQLHIEDREWAQASYLELLRTQESYHITYRLLLPNGKLKYVNERCRAEFDEDGNPERSLGTLQDITEQKIAEDSLRKSLKEIQDLKYALDQSAMVLTISKDAKIITANTNFCSISQYTEKELIGGDFKIADSNYHSKWFLQNLWATVERGDVWKGELKNKTKDDTCYWVDTAVIPFLDEQGLISQYVVIQRDITEKKRLEEELEQSNEAEFSKLYEQQQLHISEIEERGEELDRFFDLSIDMICVLTPGGHIKRLNPAFSQALGYTKDELFLEPLLDLVHPEDFKNTRKNFIRLIEGADIRDFENRCRTKSNEYRWISWRIVLDKERQLIYSIARDITEEKSATKKIEDFTYTLDKTAIVMIINREEKIVSVNDKFCEVSGYDRADVIGKHHDILDSCHHSEAFWGDLMKTIQSGKIWQGEIKERAKDGSFYWTQTSSVPFLNAEGEIAQYIVIQTDITERKQLEKDLREAKEEAVKNAKIKEDFLANMSHEIRTPMSGVLGFSRLLLQTSMDSTQRSYAQSIYGSAENLLVVVNDILDVSKIESGKFQLDEVEFDLRKRIEDSLNILRVDIYKKKLELILDIDPLIPKKIIGVPDRLSQILINLVGNAVKFTKDGVIHLSVGKVDEVLFFEVMDTGIGIASDKLDAIFETFTQAESYTTREYGGTGLGLSISKKLVLLMGGEIGVKSTLGKGSTFYFSLPFKNVPALSLENEEHPQEILALESKNGQKLHILVVEDNLVNQELALIYLNMLYCNADLANNGEEALLKLAERSYDLILMDIQMPKMDGLAATLEIRKNDTTTPIIAMSAHALSKEKEKCFNIGMNDYIAKPFKIEALRAIIVKYTHEMQATAQIKVLPSIEIPIRDETSYQENFGQLLIMTDGNEALAEELLFLFKEELSNFSENMDLAFQSNDRPIIQKHLHKIKPNLELLHLDELYQICDLIAELLPTDATMEELEKKYQPIKNTIPNLMKAIEAKLS</sequence>
<dbReference type="SUPFAM" id="SSF55785">
    <property type="entry name" value="PYP-like sensor domain (PAS domain)"/>
    <property type="match status" value="9"/>
</dbReference>
<comment type="subcellular location">
    <subcellularLocation>
        <location evidence="2">Cell membrane</location>
        <topology evidence="2">Multi-pass membrane protein</topology>
    </subcellularLocation>
</comment>
<evidence type="ECO:0000259" key="16">
    <source>
        <dbReference type="PROSITE" id="PS50110"/>
    </source>
</evidence>
<evidence type="ECO:0000256" key="11">
    <source>
        <dbReference type="ARBA" id="ARBA00023136"/>
    </source>
</evidence>
<dbReference type="InterPro" id="IPR011006">
    <property type="entry name" value="CheY-like_superfamily"/>
</dbReference>
<dbReference type="InterPro" id="IPR036097">
    <property type="entry name" value="HisK_dim/P_sf"/>
</dbReference>
<protein>
    <recommendedName>
        <fullName evidence="3">histidine kinase</fullName>
        <ecNumber evidence="3">2.7.13.3</ecNumber>
    </recommendedName>
</protein>
<reference evidence="20" key="1">
    <citation type="submission" date="2020-01" db="EMBL/GenBank/DDBJ databases">
        <authorList>
            <person name="Meier V. D."/>
            <person name="Meier V D."/>
        </authorList>
    </citation>
    <scope>NUCLEOTIDE SEQUENCE</scope>
    <source>
        <strain evidence="20">HLG_WM_MAG_10</strain>
    </source>
</reference>
<evidence type="ECO:0000256" key="4">
    <source>
        <dbReference type="ARBA" id="ARBA00022475"/>
    </source>
</evidence>
<feature type="coiled-coil region" evidence="14">
    <location>
        <begin position="1206"/>
        <end position="1233"/>
    </location>
</feature>
<keyword evidence="9" id="KW-1133">Transmembrane helix</keyword>
<dbReference type="InterPro" id="IPR003661">
    <property type="entry name" value="HisK_dim/P_dom"/>
</dbReference>
<dbReference type="SUPFAM" id="SSF55874">
    <property type="entry name" value="ATPase domain of HSP90 chaperone/DNA topoisomerase II/histidine kinase"/>
    <property type="match status" value="1"/>
</dbReference>
<dbReference type="PROSITE" id="PS50894">
    <property type="entry name" value="HPT"/>
    <property type="match status" value="1"/>
</dbReference>
<comment type="catalytic activity">
    <reaction evidence="1">
        <text>ATP + protein L-histidine = ADP + protein N-phospho-L-histidine.</text>
        <dbReference type="EC" id="2.7.13.3"/>
    </reaction>
</comment>
<evidence type="ECO:0000313" key="20">
    <source>
        <dbReference type="EMBL" id="CAA6824791.1"/>
    </source>
</evidence>
<dbReference type="GO" id="GO:0000155">
    <property type="term" value="F:phosphorelay sensor kinase activity"/>
    <property type="evidence" value="ECO:0007669"/>
    <property type="project" value="InterPro"/>
</dbReference>
<feature type="domain" description="Histidine kinase" evidence="15">
    <location>
        <begin position="1240"/>
        <end position="1456"/>
    </location>
</feature>
<dbReference type="GO" id="GO:0005524">
    <property type="term" value="F:ATP binding"/>
    <property type="evidence" value="ECO:0007669"/>
    <property type="project" value="UniProtKB-KW"/>
</dbReference>
<dbReference type="InterPro" id="IPR004358">
    <property type="entry name" value="Sig_transdc_His_kin-like_C"/>
</dbReference>
<feature type="domain" description="PAC" evidence="18">
    <location>
        <begin position="637"/>
        <end position="688"/>
    </location>
</feature>
<dbReference type="CDD" id="cd00130">
    <property type="entry name" value="PAS"/>
    <property type="match status" value="7"/>
</dbReference>
<evidence type="ECO:0000259" key="19">
    <source>
        <dbReference type="PROSITE" id="PS50894"/>
    </source>
</evidence>
<accession>A0A6S6TPR1</accession>
<dbReference type="InterPro" id="IPR003594">
    <property type="entry name" value="HATPase_dom"/>
</dbReference>
<feature type="domain" description="PAS" evidence="17">
    <location>
        <begin position="1112"/>
        <end position="1151"/>
    </location>
</feature>
<dbReference type="SMART" id="SM00388">
    <property type="entry name" value="HisKA"/>
    <property type="match status" value="1"/>
</dbReference>
<dbReference type="Gene3D" id="3.30.565.10">
    <property type="entry name" value="Histidine kinase-like ATPase, C-terminal domain"/>
    <property type="match status" value="1"/>
</dbReference>
<gene>
    <name evidence="20" type="ORF">HELGO_WM19876</name>
</gene>
<dbReference type="Gene3D" id="3.40.50.2300">
    <property type="match status" value="1"/>
</dbReference>
<evidence type="ECO:0000256" key="7">
    <source>
        <dbReference type="ARBA" id="ARBA00022741"/>
    </source>
</evidence>
<dbReference type="InterPro" id="IPR001789">
    <property type="entry name" value="Sig_transdc_resp-reg_receiver"/>
</dbReference>
<dbReference type="PROSITE" id="PS50110">
    <property type="entry name" value="RESPONSE_REGULATORY"/>
    <property type="match status" value="1"/>
</dbReference>
<evidence type="ECO:0000256" key="6">
    <source>
        <dbReference type="ARBA" id="ARBA00022692"/>
    </source>
</evidence>
<dbReference type="SMART" id="SM00387">
    <property type="entry name" value="HATPase_c"/>
    <property type="match status" value="1"/>
</dbReference>
<dbReference type="InterPro" id="IPR036890">
    <property type="entry name" value="HATPase_C_sf"/>
</dbReference>
<dbReference type="EC" id="2.7.13.3" evidence="3"/>
<proteinExistence type="predicted"/>
<evidence type="ECO:0000256" key="2">
    <source>
        <dbReference type="ARBA" id="ARBA00004651"/>
    </source>
</evidence>
<dbReference type="Gene3D" id="2.10.70.100">
    <property type="match status" value="1"/>
</dbReference>
<dbReference type="Gene3D" id="3.30.450.20">
    <property type="entry name" value="PAS domain"/>
    <property type="match status" value="9"/>
</dbReference>
<evidence type="ECO:0000256" key="10">
    <source>
        <dbReference type="ARBA" id="ARBA00023012"/>
    </source>
</evidence>
<dbReference type="FunFam" id="3.30.565.10:FF:000010">
    <property type="entry name" value="Sensor histidine kinase RcsC"/>
    <property type="match status" value="1"/>
</dbReference>
<dbReference type="PROSITE" id="PS50112">
    <property type="entry name" value="PAS"/>
    <property type="match status" value="4"/>
</dbReference>
<evidence type="ECO:0000256" key="8">
    <source>
        <dbReference type="ARBA" id="ARBA00022840"/>
    </source>
</evidence>
<dbReference type="PRINTS" id="PR00344">
    <property type="entry name" value="BCTRLSENSOR"/>
</dbReference>
<evidence type="ECO:0000256" key="14">
    <source>
        <dbReference type="SAM" id="Coils"/>
    </source>
</evidence>
<feature type="domain" description="PAC" evidence="18">
    <location>
        <begin position="1170"/>
        <end position="1222"/>
    </location>
</feature>
<name>A0A6S6TPR1_9BACT</name>
<dbReference type="InterPro" id="IPR000014">
    <property type="entry name" value="PAS"/>
</dbReference>
<dbReference type="EMBL" id="CACVAQ010000351">
    <property type="protein sequence ID" value="CAA6824791.1"/>
    <property type="molecule type" value="Genomic_DNA"/>
</dbReference>
<dbReference type="SMART" id="SM00086">
    <property type="entry name" value="PAC"/>
    <property type="match status" value="8"/>
</dbReference>
<dbReference type="InterPro" id="IPR005467">
    <property type="entry name" value="His_kinase_dom"/>
</dbReference>
<keyword evidence="11" id="KW-0472">Membrane</keyword>
<evidence type="ECO:0000256" key="3">
    <source>
        <dbReference type="ARBA" id="ARBA00012438"/>
    </source>
</evidence>
<keyword evidence="4" id="KW-1003">Cell membrane</keyword>
<dbReference type="Gene3D" id="1.10.287.130">
    <property type="match status" value="1"/>
</dbReference>
<dbReference type="Pfam" id="PF00072">
    <property type="entry name" value="Response_reg"/>
    <property type="match status" value="1"/>
</dbReference>
<keyword evidence="8" id="KW-0067">ATP-binding</keyword>
<feature type="modified residue" description="Phosphohistidine" evidence="12">
    <location>
        <position position="1675"/>
    </location>
</feature>
<dbReference type="SUPFAM" id="SSF47384">
    <property type="entry name" value="Homodimeric domain of signal transducing histidine kinase"/>
    <property type="match status" value="1"/>
</dbReference>
<feature type="domain" description="PAC" evidence="18">
    <location>
        <begin position="777"/>
        <end position="829"/>
    </location>
</feature>
<feature type="modified residue" description="4-aspartylphosphate" evidence="13">
    <location>
        <position position="1532"/>
    </location>
</feature>
<dbReference type="NCBIfam" id="TIGR00229">
    <property type="entry name" value="sensory_box"/>
    <property type="match status" value="6"/>
</dbReference>
<dbReference type="CDD" id="cd16922">
    <property type="entry name" value="HATPase_EvgS-ArcB-TorS-like"/>
    <property type="match status" value="1"/>
</dbReference>
<evidence type="ECO:0000259" key="18">
    <source>
        <dbReference type="PROSITE" id="PS50113"/>
    </source>
</evidence>
<dbReference type="GO" id="GO:0005886">
    <property type="term" value="C:plasma membrane"/>
    <property type="evidence" value="ECO:0007669"/>
    <property type="project" value="UniProtKB-SubCell"/>
</dbReference>
<evidence type="ECO:0000256" key="13">
    <source>
        <dbReference type="PROSITE-ProRule" id="PRU00169"/>
    </source>
</evidence>
<dbReference type="InterPro" id="IPR001610">
    <property type="entry name" value="PAC"/>
</dbReference>
<keyword evidence="10" id="KW-0902">Two-component regulatory system</keyword>
<dbReference type="CDD" id="cd00082">
    <property type="entry name" value="HisKA"/>
    <property type="match status" value="1"/>
</dbReference>
<evidence type="ECO:0000259" key="17">
    <source>
        <dbReference type="PROSITE" id="PS50112"/>
    </source>
</evidence>
<keyword evidence="5 13" id="KW-0597">Phosphoprotein</keyword>
<dbReference type="PROSITE" id="PS50109">
    <property type="entry name" value="HIS_KIN"/>
    <property type="match status" value="1"/>
</dbReference>
<dbReference type="Pfam" id="PF13426">
    <property type="entry name" value="PAS_9"/>
    <property type="match status" value="5"/>
</dbReference>
<dbReference type="Pfam" id="PF00512">
    <property type="entry name" value="HisKA"/>
    <property type="match status" value="1"/>
</dbReference>
<dbReference type="SMART" id="SM00091">
    <property type="entry name" value="PAS"/>
    <property type="match status" value="8"/>
</dbReference>
<dbReference type="PROSITE" id="PS50113">
    <property type="entry name" value="PAC"/>
    <property type="match status" value="6"/>
</dbReference>
<feature type="domain" description="PAS" evidence="17">
    <location>
        <begin position="980"/>
        <end position="1050"/>
    </location>
</feature>
<evidence type="ECO:0000256" key="9">
    <source>
        <dbReference type="ARBA" id="ARBA00022989"/>
    </source>
</evidence>
<dbReference type="PANTHER" id="PTHR45339">
    <property type="entry name" value="HYBRID SIGNAL TRANSDUCTION HISTIDINE KINASE J"/>
    <property type="match status" value="1"/>
</dbReference>
<keyword evidence="6" id="KW-0812">Transmembrane</keyword>
<feature type="domain" description="HPt" evidence="19">
    <location>
        <begin position="1636"/>
        <end position="1732"/>
    </location>
</feature>
<evidence type="ECO:0000259" key="15">
    <source>
        <dbReference type="PROSITE" id="PS50109"/>
    </source>
</evidence>
<evidence type="ECO:0000256" key="12">
    <source>
        <dbReference type="PROSITE-ProRule" id="PRU00110"/>
    </source>
</evidence>
<dbReference type="InterPro" id="IPR013656">
    <property type="entry name" value="PAS_4"/>
</dbReference>
<dbReference type="SMART" id="SM00448">
    <property type="entry name" value="REC"/>
    <property type="match status" value="1"/>
</dbReference>
<feature type="domain" description="PAC" evidence="18">
    <location>
        <begin position="905"/>
        <end position="957"/>
    </location>
</feature>
<dbReference type="SUPFAM" id="SSF52172">
    <property type="entry name" value="CheY-like"/>
    <property type="match status" value="1"/>
</dbReference>
<dbReference type="InterPro" id="IPR008207">
    <property type="entry name" value="Sig_transdc_His_kin_Hpt_dom"/>
</dbReference>
<dbReference type="CDD" id="cd17546">
    <property type="entry name" value="REC_hyHK_CKI1_RcsC-like"/>
    <property type="match status" value="1"/>
</dbReference>
<feature type="domain" description="PAS" evidence="17">
    <location>
        <begin position="563"/>
        <end position="615"/>
    </location>
</feature>
<dbReference type="Pfam" id="PF08447">
    <property type="entry name" value="PAS_3"/>
    <property type="match status" value="2"/>
</dbReference>
<evidence type="ECO:0000256" key="5">
    <source>
        <dbReference type="ARBA" id="ARBA00022553"/>
    </source>
</evidence>